<sequence length="305" mass="32668">MKTTFIIGTRQSKLALCQAQLVQQQLQIKFPQVNFRLQPIVTEGDRNLQASLQKIGGKGVFVKAIEQELLDHKIDFAVHSLKDVPPALPAGLTIGAVPKRASAFDCLITVMPLHSLADLPAHARIGTNSLRRKGQLLHLRPDLEIIPIRGNVDTRLAKIASENLAGIVLAEAGLDRLAVTITPYYRYSLKLDILPAVGQGAMAVECRQTDTDTLSLLAAINDQATASCVQIERAFLKTLGGSCSFPIGGYATQNALDYKFKGLIAAADGSAWYPLENRGPLSAKLGQTAAATLIAQGALAALDIK</sequence>
<dbReference type="Pfam" id="PF01379">
    <property type="entry name" value="Porphobil_deam"/>
    <property type="match status" value="1"/>
</dbReference>
<dbReference type="Gene3D" id="3.40.190.10">
    <property type="entry name" value="Periplasmic binding protein-like II"/>
    <property type="match status" value="2"/>
</dbReference>
<name>A0ABW3EBP0_9LACO</name>
<keyword evidence="4 6" id="KW-0627">Porphyrin biosynthesis</keyword>
<dbReference type="GO" id="GO:0004418">
    <property type="term" value="F:hydroxymethylbilane synthase activity"/>
    <property type="evidence" value="ECO:0007669"/>
    <property type="project" value="UniProtKB-EC"/>
</dbReference>
<reference evidence="10" key="1">
    <citation type="journal article" date="2019" name="Int. J. Syst. Evol. Microbiol.">
        <title>The Global Catalogue of Microorganisms (GCM) 10K type strain sequencing project: providing services to taxonomists for standard genome sequencing and annotation.</title>
        <authorList>
            <consortium name="The Broad Institute Genomics Platform"/>
            <consortium name="The Broad Institute Genome Sequencing Center for Infectious Disease"/>
            <person name="Wu L."/>
            <person name="Ma J."/>
        </authorList>
    </citation>
    <scope>NUCLEOTIDE SEQUENCE [LARGE SCALE GENOMIC DNA]</scope>
    <source>
        <strain evidence="10">CCM 8925</strain>
    </source>
</reference>
<dbReference type="EMBL" id="JBHTIO010000027">
    <property type="protein sequence ID" value="MFD0897115.1"/>
    <property type="molecule type" value="Genomic_DNA"/>
</dbReference>
<comment type="cofactor">
    <cofactor evidence="6">
        <name>dipyrromethane</name>
        <dbReference type="ChEBI" id="CHEBI:60342"/>
    </cofactor>
    <text evidence="6">Binds 1 dipyrromethane group covalently.</text>
</comment>
<dbReference type="PANTHER" id="PTHR11557">
    <property type="entry name" value="PORPHOBILINOGEN DEAMINASE"/>
    <property type="match status" value="1"/>
</dbReference>
<dbReference type="SUPFAM" id="SSF53850">
    <property type="entry name" value="Periplasmic binding protein-like II"/>
    <property type="match status" value="1"/>
</dbReference>
<keyword evidence="10" id="KW-1185">Reference proteome</keyword>
<dbReference type="Gene3D" id="3.30.160.40">
    <property type="entry name" value="Porphobilinogen deaminase, C-terminal domain"/>
    <property type="match status" value="1"/>
</dbReference>
<dbReference type="HAMAP" id="MF_00260">
    <property type="entry name" value="Porphobil_deam"/>
    <property type="match status" value="1"/>
</dbReference>
<evidence type="ECO:0000256" key="2">
    <source>
        <dbReference type="ARBA" id="ARBA00005638"/>
    </source>
</evidence>
<dbReference type="Pfam" id="PF03900">
    <property type="entry name" value="Porphobil_deamC"/>
    <property type="match status" value="1"/>
</dbReference>
<dbReference type="Proteomes" id="UP001597104">
    <property type="component" value="Unassembled WGS sequence"/>
</dbReference>
<evidence type="ECO:0000313" key="9">
    <source>
        <dbReference type="EMBL" id="MFD0897115.1"/>
    </source>
</evidence>
<dbReference type="InterPro" id="IPR022417">
    <property type="entry name" value="Porphobilin_deaminase_N"/>
</dbReference>
<evidence type="ECO:0000313" key="10">
    <source>
        <dbReference type="Proteomes" id="UP001597104"/>
    </source>
</evidence>
<dbReference type="SUPFAM" id="SSF54782">
    <property type="entry name" value="Porphobilinogen deaminase (hydroxymethylbilane synthase), C-terminal domain"/>
    <property type="match status" value="1"/>
</dbReference>
<dbReference type="EC" id="2.5.1.61" evidence="6"/>
<protein>
    <recommendedName>
        <fullName evidence="6">Porphobilinogen deaminase</fullName>
        <shortName evidence="6">PBG</shortName>
        <ecNumber evidence="6">2.5.1.61</ecNumber>
    </recommendedName>
    <alternativeName>
        <fullName evidence="6">Hydroxymethylbilane synthase</fullName>
        <shortName evidence="6">HMBS</shortName>
    </alternativeName>
    <alternativeName>
        <fullName evidence="6">Pre-uroporphyrinogen synthase</fullName>
    </alternativeName>
</protein>
<evidence type="ECO:0000256" key="1">
    <source>
        <dbReference type="ARBA" id="ARBA00002869"/>
    </source>
</evidence>
<comment type="caution">
    <text evidence="9">The sequence shown here is derived from an EMBL/GenBank/DDBJ whole genome shotgun (WGS) entry which is preliminary data.</text>
</comment>
<evidence type="ECO:0000256" key="4">
    <source>
        <dbReference type="ARBA" id="ARBA00023244"/>
    </source>
</evidence>
<accession>A0ABW3EBP0</accession>
<dbReference type="PRINTS" id="PR00151">
    <property type="entry name" value="PORPHBDMNASE"/>
</dbReference>
<comment type="miscellaneous">
    <text evidence="6">The porphobilinogen subunits are added to the dipyrromethane group.</text>
</comment>
<dbReference type="PANTHER" id="PTHR11557:SF0">
    <property type="entry name" value="PORPHOBILINOGEN DEAMINASE"/>
    <property type="match status" value="1"/>
</dbReference>
<feature type="modified residue" description="S-(dipyrrolylmethanemethyl)cysteine" evidence="6">
    <location>
        <position position="243"/>
    </location>
</feature>
<dbReference type="RefSeq" id="WP_137638215.1">
    <property type="nucleotide sequence ID" value="NZ_BJDN01000020.1"/>
</dbReference>
<gene>
    <name evidence="6 9" type="primary">hemC</name>
    <name evidence="9" type="ORF">ACFQZ7_05115</name>
</gene>
<comment type="catalytic activity">
    <reaction evidence="5 6">
        <text>4 porphobilinogen + H2O = hydroxymethylbilane + 4 NH4(+)</text>
        <dbReference type="Rhea" id="RHEA:13185"/>
        <dbReference type="ChEBI" id="CHEBI:15377"/>
        <dbReference type="ChEBI" id="CHEBI:28938"/>
        <dbReference type="ChEBI" id="CHEBI:57845"/>
        <dbReference type="ChEBI" id="CHEBI:58126"/>
        <dbReference type="EC" id="2.5.1.61"/>
    </reaction>
</comment>
<comment type="similarity">
    <text evidence="2 6">Belongs to the HMBS family.</text>
</comment>
<feature type="domain" description="Porphobilinogen deaminase C-terminal" evidence="8">
    <location>
        <begin position="227"/>
        <end position="294"/>
    </location>
</feature>
<evidence type="ECO:0000256" key="6">
    <source>
        <dbReference type="HAMAP-Rule" id="MF_00260"/>
    </source>
</evidence>
<dbReference type="NCBIfam" id="TIGR00212">
    <property type="entry name" value="hemC"/>
    <property type="match status" value="1"/>
</dbReference>
<organism evidence="9 10">
    <name type="scientific">Loigolactobacillus binensis</name>
    <dbReference type="NCBI Taxonomy" id="2559922"/>
    <lineage>
        <taxon>Bacteria</taxon>
        <taxon>Bacillati</taxon>
        <taxon>Bacillota</taxon>
        <taxon>Bacilli</taxon>
        <taxon>Lactobacillales</taxon>
        <taxon>Lactobacillaceae</taxon>
        <taxon>Loigolactobacillus</taxon>
    </lineage>
</organism>
<dbReference type="PIRSF" id="PIRSF001438">
    <property type="entry name" value="4pyrrol_synth_OHMeBilane_synth"/>
    <property type="match status" value="1"/>
</dbReference>
<dbReference type="InterPro" id="IPR022418">
    <property type="entry name" value="Porphobilinogen_deaminase_C"/>
</dbReference>
<dbReference type="InterPro" id="IPR000860">
    <property type="entry name" value="HemC"/>
</dbReference>
<evidence type="ECO:0000256" key="3">
    <source>
        <dbReference type="ARBA" id="ARBA00022679"/>
    </source>
</evidence>
<dbReference type="InterPro" id="IPR036803">
    <property type="entry name" value="Porphobilinogen_deaminase_C_sf"/>
</dbReference>
<keyword evidence="3 6" id="KW-0808">Transferase</keyword>
<feature type="domain" description="Porphobilinogen deaminase N-terminal" evidence="7">
    <location>
        <begin position="6"/>
        <end position="213"/>
    </location>
</feature>
<evidence type="ECO:0000259" key="8">
    <source>
        <dbReference type="Pfam" id="PF03900"/>
    </source>
</evidence>
<evidence type="ECO:0000256" key="5">
    <source>
        <dbReference type="ARBA" id="ARBA00048169"/>
    </source>
</evidence>
<comment type="subunit">
    <text evidence="6">Monomer.</text>
</comment>
<evidence type="ECO:0000259" key="7">
    <source>
        <dbReference type="Pfam" id="PF01379"/>
    </source>
</evidence>
<comment type="function">
    <text evidence="1 6">Tetrapolymerization of the monopyrrole PBG into the hydroxymethylbilane pre-uroporphyrinogen in several discrete steps.</text>
</comment>
<proteinExistence type="inferred from homology"/>